<dbReference type="EMBL" id="JBFPER010000001">
    <property type="protein sequence ID" value="MEX0380679.1"/>
    <property type="molecule type" value="Genomic_DNA"/>
</dbReference>
<feature type="binding site" evidence="7">
    <location>
        <begin position="85"/>
        <end position="86"/>
    </location>
    <ligand>
        <name>(2S)-2-hydroxy-3-oxobutyl phosphate</name>
        <dbReference type="ChEBI" id="CHEBI:58830"/>
    </ligand>
</feature>
<keyword evidence="5 7" id="KW-0808">Transferase</keyword>
<dbReference type="RefSeq" id="WP_367974072.1">
    <property type="nucleotide sequence ID" value="NZ_JBFPEQ010000001.1"/>
</dbReference>
<comment type="similarity">
    <text evidence="2 7">Belongs to the DMRL synthase family.</text>
</comment>
<dbReference type="GO" id="GO:0000906">
    <property type="term" value="F:6,7-dimethyl-8-ribityllumazine synthase activity"/>
    <property type="evidence" value="ECO:0007669"/>
    <property type="project" value="UniProtKB-EC"/>
</dbReference>
<name>A0ABV3S2K0_9LACO</name>
<protein>
    <recommendedName>
        <fullName evidence="3 7">6,7-dimethyl-8-ribityllumazine synthase</fullName>
        <shortName evidence="7">DMRL synthase</shortName>
        <shortName evidence="7">LS</shortName>
        <shortName evidence="7">Lumazine synthase</shortName>
        <ecNumber evidence="3 7">2.5.1.78</ecNumber>
    </recommendedName>
</protein>
<evidence type="ECO:0000256" key="5">
    <source>
        <dbReference type="ARBA" id="ARBA00022679"/>
    </source>
</evidence>
<evidence type="ECO:0000313" key="8">
    <source>
        <dbReference type="EMBL" id="MEX0380679.1"/>
    </source>
</evidence>
<dbReference type="SUPFAM" id="SSF52121">
    <property type="entry name" value="Lumazine synthase"/>
    <property type="match status" value="1"/>
</dbReference>
<comment type="caution">
    <text evidence="8">The sequence shown here is derived from an EMBL/GenBank/DDBJ whole genome shotgun (WGS) entry which is preliminary data.</text>
</comment>
<evidence type="ECO:0000256" key="4">
    <source>
        <dbReference type="ARBA" id="ARBA00022619"/>
    </source>
</evidence>
<feature type="binding site" evidence="7">
    <location>
        <position position="22"/>
    </location>
    <ligand>
        <name>5-amino-6-(D-ribitylamino)uracil</name>
        <dbReference type="ChEBI" id="CHEBI:15934"/>
    </ligand>
</feature>
<accession>A0ABV3S2K0</accession>
<organism evidence="8 9">
    <name type="scientific">Leuconostoc aquikimchii</name>
    <dbReference type="NCBI Taxonomy" id="3236804"/>
    <lineage>
        <taxon>Bacteria</taxon>
        <taxon>Bacillati</taxon>
        <taxon>Bacillota</taxon>
        <taxon>Bacilli</taxon>
        <taxon>Lactobacillales</taxon>
        <taxon>Lactobacillaceae</taxon>
        <taxon>Leuconostoc</taxon>
    </lineage>
</organism>
<feature type="binding site" evidence="7">
    <location>
        <position position="113"/>
    </location>
    <ligand>
        <name>5-amino-6-(D-ribitylamino)uracil</name>
        <dbReference type="ChEBI" id="CHEBI:15934"/>
    </ligand>
</feature>
<dbReference type="HAMAP" id="MF_00178">
    <property type="entry name" value="Lumazine_synth"/>
    <property type="match status" value="1"/>
</dbReference>
<dbReference type="PANTHER" id="PTHR21058">
    <property type="entry name" value="6,7-DIMETHYL-8-RIBITYLLUMAZINE SYNTHASE DMRL SYNTHASE LUMAZINE SYNTHASE"/>
    <property type="match status" value="1"/>
</dbReference>
<sequence>MIYTGNLTNHSDRRIAIIISRFNALITEQLLRGAQETLQMHGVQKENVSVFWVPGAFEIPLIAKKIGQTSQFDGIITLGAVIKGETSHYDLVIHAATNGISNVSLKTNVPIVFGVLTTDTLEQAQHRSGAKSGNIGADVTTSLLETLSICDQIGHMKN</sequence>
<dbReference type="Gene3D" id="3.40.50.960">
    <property type="entry name" value="Lumazine/riboflavin synthase"/>
    <property type="match status" value="1"/>
</dbReference>
<dbReference type="Pfam" id="PF00885">
    <property type="entry name" value="DMRL_synthase"/>
    <property type="match status" value="1"/>
</dbReference>
<feature type="active site" description="Proton donor" evidence="7">
    <location>
        <position position="88"/>
    </location>
</feature>
<proteinExistence type="inferred from homology"/>
<dbReference type="Proteomes" id="UP001556617">
    <property type="component" value="Unassembled WGS sequence"/>
</dbReference>
<comment type="pathway">
    <text evidence="1 7">Cofactor biosynthesis; riboflavin biosynthesis; riboflavin from 2-hydroxy-3-oxobutyl phosphate and 5-amino-6-(D-ribitylamino)uracil: step 1/2.</text>
</comment>
<dbReference type="EC" id="2.5.1.78" evidence="3 7"/>
<comment type="function">
    <text evidence="7">Catalyzes the formation of 6,7-dimethyl-8-ribityllumazine by condensation of 5-amino-6-(D-ribitylamino)uracil with 3,4-dihydroxy-2-butanone 4-phosphate. This is the penultimate step in the biosynthesis of riboflavin.</text>
</comment>
<dbReference type="InterPro" id="IPR036467">
    <property type="entry name" value="LS/RS_sf"/>
</dbReference>
<dbReference type="PANTHER" id="PTHR21058:SF0">
    <property type="entry name" value="6,7-DIMETHYL-8-RIBITYLLUMAZINE SYNTHASE"/>
    <property type="match status" value="1"/>
</dbReference>
<evidence type="ECO:0000313" key="9">
    <source>
        <dbReference type="Proteomes" id="UP001556617"/>
    </source>
</evidence>
<comment type="catalytic activity">
    <reaction evidence="6 7">
        <text>(2S)-2-hydroxy-3-oxobutyl phosphate + 5-amino-6-(D-ribitylamino)uracil = 6,7-dimethyl-8-(1-D-ribityl)lumazine + phosphate + 2 H2O + H(+)</text>
        <dbReference type="Rhea" id="RHEA:26152"/>
        <dbReference type="ChEBI" id="CHEBI:15377"/>
        <dbReference type="ChEBI" id="CHEBI:15378"/>
        <dbReference type="ChEBI" id="CHEBI:15934"/>
        <dbReference type="ChEBI" id="CHEBI:43474"/>
        <dbReference type="ChEBI" id="CHEBI:58201"/>
        <dbReference type="ChEBI" id="CHEBI:58830"/>
        <dbReference type="EC" id="2.5.1.78"/>
    </reaction>
</comment>
<keyword evidence="9" id="KW-1185">Reference proteome</keyword>
<evidence type="ECO:0000256" key="7">
    <source>
        <dbReference type="HAMAP-Rule" id="MF_00178"/>
    </source>
</evidence>
<evidence type="ECO:0000256" key="6">
    <source>
        <dbReference type="ARBA" id="ARBA00048785"/>
    </source>
</evidence>
<dbReference type="CDD" id="cd09209">
    <property type="entry name" value="Lumazine_synthase-I"/>
    <property type="match status" value="1"/>
</dbReference>
<dbReference type="NCBIfam" id="TIGR00114">
    <property type="entry name" value="lumazine-synth"/>
    <property type="match status" value="1"/>
</dbReference>
<evidence type="ECO:0000256" key="3">
    <source>
        <dbReference type="ARBA" id="ARBA00012664"/>
    </source>
</evidence>
<feature type="binding site" evidence="7">
    <location>
        <position position="127"/>
    </location>
    <ligand>
        <name>(2S)-2-hydroxy-3-oxobutyl phosphate</name>
        <dbReference type="ChEBI" id="CHEBI:58830"/>
    </ligand>
</feature>
<evidence type="ECO:0000256" key="2">
    <source>
        <dbReference type="ARBA" id="ARBA00007424"/>
    </source>
</evidence>
<dbReference type="InterPro" id="IPR034964">
    <property type="entry name" value="LS"/>
</dbReference>
<evidence type="ECO:0000256" key="1">
    <source>
        <dbReference type="ARBA" id="ARBA00004917"/>
    </source>
</evidence>
<dbReference type="InterPro" id="IPR002180">
    <property type="entry name" value="LS/RS"/>
</dbReference>
<keyword evidence="4 7" id="KW-0686">Riboflavin biosynthesis</keyword>
<reference evidence="8 9" key="1">
    <citation type="submission" date="2024-07" db="EMBL/GenBank/DDBJ databases">
        <authorList>
            <person name="Yun M."/>
        </authorList>
    </citation>
    <scope>NUCLEOTIDE SEQUENCE [LARGE SCALE GENOMIC DNA]</scope>
    <source>
        <strain evidence="8 9">MS01</strain>
    </source>
</reference>
<feature type="binding site" evidence="7">
    <location>
        <begin position="80"/>
        <end position="82"/>
    </location>
    <ligand>
        <name>5-amino-6-(D-ribitylamino)uracil</name>
        <dbReference type="ChEBI" id="CHEBI:15934"/>
    </ligand>
</feature>
<gene>
    <name evidence="7 8" type="primary">ribH</name>
    <name evidence="8" type="ORF">AB3K24_04855</name>
</gene>
<feature type="binding site" evidence="7">
    <location>
        <begin position="56"/>
        <end position="58"/>
    </location>
    <ligand>
        <name>5-amino-6-(D-ribitylamino)uracil</name>
        <dbReference type="ChEBI" id="CHEBI:15934"/>
    </ligand>
</feature>